<evidence type="ECO:0000256" key="1">
    <source>
        <dbReference type="SAM" id="SignalP"/>
    </source>
</evidence>
<keyword evidence="4" id="KW-1185">Reference proteome</keyword>
<dbReference type="Proteomes" id="UP001500279">
    <property type="component" value="Unassembled WGS sequence"/>
</dbReference>
<gene>
    <name evidence="3" type="ORF">GCM10009107_62860</name>
</gene>
<feature type="chain" id="PRO_5046215909" description="Lcl C-terminal domain-containing protein" evidence="1">
    <location>
        <begin position="25"/>
        <end position="369"/>
    </location>
</feature>
<keyword evidence="1" id="KW-0732">Signal</keyword>
<sequence length="369" mass="39112">MNASSALSAAAFATAVLFTGAASAAQPTGRLNDTGASMCLDAAGGSTCSNHQDALVGRDVTHPDPTDGRLGFSFQKLDAQGGKLPATAADWACVHDRVTGLMWEMKTADGSVHDATQQFTNLGDGSATDSSALVAQANAEGLCSRHDWRLPTRNELISIVDYSTVYPGPTVDADWFPNSTAYSVWASNEQVGNTARSWYVNFMDGYSATLDKGYAFGQVRLVSGTAPAPSPRFQVLDGGAEVLDTLTGLTWQRCSVGQTWSGKTCTGQAAAMDWSTALQTGTDTAKSSGKAWRVPNVKELASISSDDRVQPSVDTATFPRTLSELFWTATPYTASGPFGAYAWTVYEYDGSATSQLTTEGSRLRLVRNK</sequence>
<proteinExistence type="predicted"/>
<accession>A0ABN1KM03</accession>
<dbReference type="Pfam" id="PF07603">
    <property type="entry name" value="Lcl_C"/>
    <property type="match status" value="2"/>
</dbReference>
<feature type="domain" description="Lcl C-terminal" evidence="2">
    <location>
        <begin position="242"/>
        <end position="367"/>
    </location>
</feature>
<dbReference type="PANTHER" id="PTHR35812">
    <property type="entry name" value="LIPOPROTEIN"/>
    <property type="match status" value="1"/>
</dbReference>
<evidence type="ECO:0000259" key="2">
    <source>
        <dbReference type="Pfam" id="PF07603"/>
    </source>
</evidence>
<protein>
    <recommendedName>
        <fullName evidence="2">Lcl C-terminal domain-containing protein</fullName>
    </recommendedName>
</protein>
<dbReference type="InterPro" id="IPR011460">
    <property type="entry name" value="Lcl_C"/>
</dbReference>
<evidence type="ECO:0000313" key="3">
    <source>
        <dbReference type="EMBL" id="GAA0770810.1"/>
    </source>
</evidence>
<feature type="signal peptide" evidence="1">
    <location>
        <begin position="1"/>
        <end position="24"/>
    </location>
</feature>
<dbReference type="EMBL" id="BAAAEW010000052">
    <property type="protein sequence ID" value="GAA0770810.1"/>
    <property type="molecule type" value="Genomic_DNA"/>
</dbReference>
<evidence type="ECO:0000313" key="4">
    <source>
        <dbReference type="Proteomes" id="UP001500279"/>
    </source>
</evidence>
<comment type="caution">
    <text evidence="3">The sequence shown here is derived from an EMBL/GenBank/DDBJ whole genome shotgun (WGS) entry which is preliminary data.</text>
</comment>
<name>A0ABN1KM03_9BURK</name>
<dbReference type="RefSeq" id="WP_141288896.1">
    <property type="nucleotide sequence ID" value="NZ_BAAAEW010000052.1"/>
</dbReference>
<dbReference type="PANTHER" id="PTHR35812:SF1">
    <property type="entry name" value="LIPOPROTEIN"/>
    <property type="match status" value="1"/>
</dbReference>
<reference evidence="3 4" key="1">
    <citation type="journal article" date="2019" name="Int. J. Syst. Evol. Microbiol.">
        <title>The Global Catalogue of Microorganisms (GCM) 10K type strain sequencing project: providing services to taxonomists for standard genome sequencing and annotation.</title>
        <authorList>
            <consortium name="The Broad Institute Genomics Platform"/>
            <consortium name="The Broad Institute Genome Sequencing Center for Infectious Disease"/>
            <person name="Wu L."/>
            <person name="Ma J."/>
        </authorList>
    </citation>
    <scope>NUCLEOTIDE SEQUENCE [LARGE SCALE GENOMIC DNA]</scope>
    <source>
        <strain evidence="3 4">JCM 15503</strain>
    </source>
</reference>
<organism evidence="3 4">
    <name type="scientific">Ideonella azotifigens</name>
    <dbReference type="NCBI Taxonomy" id="513160"/>
    <lineage>
        <taxon>Bacteria</taxon>
        <taxon>Pseudomonadati</taxon>
        <taxon>Pseudomonadota</taxon>
        <taxon>Betaproteobacteria</taxon>
        <taxon>Burkholderiales</taxon>
        <taxon>Sphaerotilaceae</taxon>
        <taxon>Ideonella</taxon>
    </lineage>
</organism>
<feature type="domain" description="Lcl C-terminal" evidence="2">
    <location>
        <begin position="93"/>
        <end position="222"/>
    </location>
</feature>